<protein>
    <submittedName>
        <fullName evidence="4">Minor teichoic acid biosynthesis protein GgaB</fullName>
    </submittedName>
</protein>
<dbReference type="PANTHER" id="PTHR22916">
    <property type="entry name" value="GLYCOSYLTRANSFERASE"/>
    <property type="match status" value="1"/>
</dbReference>
<dbReference type="EMBL" id="LN679998">
    <property type="protein sequence ID" value="CEJ74663.1"/>
    <property type="molecule type" value="Genomic_DNA"/>
</dbReference>
<sequence length="333" mass="38958">MVKISIIVPVYNVEEYVRKCIESILNQEYRRLELVIVDDGSKDKSGEICDSYKEKDNRVKVVHTINRGLSAARNEGIRHATGDYIMFLDGDDFIAKDCIDEIANLIETKGEADIITGRLVEYYDESRSNSYGFELDESSFEDKSGAYVLDYLFKNAPYSPWSACVTIYNKNYIVENEFYFTEGVTSEDLDLLPRIYMKANKVIPYNRAFYYYRQLRPNSIINTVNSKRFYDIVNILKRYISLFEKIDYNNEFKEVFLSQLANVYASYVAILGYIPKSERQDVVKNMKEIKWILKYTNSAKWNCVSWSIKLFGFGITYSMYKALKEINLFIKNI</sequence>
<keyword evidence="2" id="KW-0808">Transferase</keyword>
<accession>A0ABM9RRH5</accession>
<dbReference type="RefSeq" id="WP_057545496.1">
    <property type="nucleotide sequence ID" value="NZ_CDNJ01000014.1"/>
</dbReference>
<dbReference type="Pfam" id="PF00535">
    <property type="entry name" value="Glycos_transf_2"/>
    <property type="match status" value="1"/>
</dbReference>
<dbReference type="PANTHER" id="PTHR22916:SF51">
    <property type="entry name" value="GLYCOSYLTRANSFERASE EPSH-RELATED"/>
    <property type="match status" value="1"/>
</dbReference>
<dbReference type="InterPro" id="IPR001173">
    <property type="entry name" value="Glyco_trans_2-like"/>
</dbReference>
<dbReference type="GeneID" id="97538377"/>
<organism evidence="4 5">
    <name type="scientific">Paraclostridium sordellii</name>
    <name type="common">Clostridium sordellii</name>
    <dbReference type="NCBI Taxonomy" id="1505"/>
    <lineage>
        <taxon>Bacteria</taxon>
        <taxon>Bacillati</taxon>
        <taxon>Bacillota</taxon>
        <taxon>Clostridia</taxon>
        <taxon>Peptostreptococcales</taxon>
        <taxon>Peptostreptococcaceae</taxon>
        <taxon>Paraclostridium</taxon>
    </lineage>
</organism>
<dbReference type="CDD" id="cd00761">
    <property type="entry name" value="Glyco_tranf_GTA_type"/>
    <property type="match status" value="1"/>
</dbReference>
<dbReference type="SUPFAM" id="SSF53448">
    <property type="entry name" value="Nucleotide-diphospho-sugar transferases"/>
    <property type="match status" value="1"/>
</dbReference>
<reference evidence="4 5" key="1">
    <citation type="submission" date="2014-11" db="EMBL/GenBank/DDBJ databases">
        <authorList>
            <person name="Aslett M.A."/>
            <person name="De Silva N."/>
        </authorList>
    </citation>
    <scope>NUCLEOTIDE SEQUENCE [LARGE SCALE GENOMIC DNA]</scope>
    <source>
        <strain evidence="4 5">ATCC9714</strain>
    </source>
</reference>
<evidence type="ECO:0000256" key="2">
    <source>
        <dbReference type="ARBA" id="ARBA00022679"/>
    </source>
</evidence>
<dbReference type="InterPro" id="IPR029044">
    <property type="entry name" value="Nucleotide-diphossugar_trans"/>
</dbReference>
<proteinExistence type="predicted"/>
<dbReference type="Gene3D" id="3.90.550.10">
    <property type="entry name" value="Spore Coat Polysaccharide Biosynthesis Protein SpsA, Chain A"/>
    <property type="match status" value="1"/>
</dbReference>
<feature type="domain" description="Glycosyltransferase 2-like" evidence="3">
    <location>
        <begin position="5"/>
        <end position="129"/>
    </location>
</feature>
<evidence type="ECO:0000313" key="5">
    <source>
        <dbReference type="Proteomes" id="UP000032811"/>
    </source>
</evidence>
<gene>
    <name evidence="4" type="ORF">ATCC9714_25511</name>
</gene>
<evidence type="ECO:0000259" key="3">
    <source>
        <dbReference type="Pfam" id="PF00535"/>
    </source>
</evidence>
<keyword evidence="5" id="KW-1185">Reference proteome</keyword>
<evidence type="ECO:0000256" key="1">
    <source>
        <dbReference type="ARBA" id="ARBA00022676"/>
    </source>
</evidence>
<keyword evidence="1" id="KW-0328">Glycosyltransferase</keyword>
<name>A0ABM9RRH5_PARSO</name>
<dbReference type="Proteomes" id="UP000032811">
    <property type="component" value="Chromosome 1"/>
</dbReference>
<evidence type="ECO:0000313" key="4">
    <source>
        <dbReference type="EMBL" id="CEJ74663.1"/>
    </source>
</evidence>